<sequence>MKYAKKENVLYMGIPSGSLNEQVVRLLGKSGRPVKKGRKYELTTPYDDEVVFRTLDRKEMPEKVAKGIVDCGITGKDYIFEAGMEEKVEVIGDFIFSKYTNQPSRLVLATRPETGISTAQECRGKTVATELPNLTKRMMSQLFDINDINILRSEGKTEAKVFMGESDVFTDITETGRTLRENGNIILAELFESNPQLIANPEAAMDKFKLEKMEDIRIGIASVLQAEREPVYLVFMDVPSDSLPDVEKMLPSVVAPTVSRVEKEGWLSVSAVIRESQLNILAPKLLRMGVDGIVPIPAPKIFSLEMIDKQRVI</sequence>
<dbReference type="InterPro" id="IPR013115">
    <property type="entry name" value="HisG_C"/>
</dbReference>
<dbReference type="InterPro" id="IPR015867">
    <property type="entry name" value="N-reg_PII/ATP_PRibTrfase_C"/>
</dbReference>
<evidence type="ECO:0000256" key="3">
    <source>
        <dbReference type="ARBA" id="ARBA00004667"/>
    </source>
</evidence>
<dbReference type="GO" id="GO:0000287">
    <property type="term" value="F:magnesium ion binding"/>
    <property type="evidence" value="ECO:0007669"/>
    <property type="project" value="InterPro"/>
</dbReference>
<keyword evidence="11" id="KW-0067">ATP-binding</keyword>
<evidence type="ECO:0000256" key="6">
    <source>
        <dbReference type="ARBA" id="ARBA00022605"/>
    </source>
</evidence>
<dbReference type="UniPathway" id="UPA00031">
    <property type="reaction ID" value="UER00006"/>
</dbReference>
<dbReference type="PANTHER" id="PTHR21403:SF10">
    <property type="entry name" value="ATP PHOSPHORIBOSYLTRANSFERASE"/>
    <property type="match status" value="1"/>
</dbReference>
<dbReference type="SUPFAM" id="SSF53850">
    <property type="entry name" value="Periplasmic binding protein-like II"/>
    <property type="match status" value="1"/>
</dbReference>
<keyword evidence="6" id="KW-0028">Amino-acid biosynthesis</keyword>
<evidence type="ECO:0000256" key="11">
    <source>
        <dbReference type="ARBA" id="ARBA00022840"/>
    </source>
</evidence>
<dbReference type="Pfam" id="PF08029">
    <property type="entry name" value="HisG_C"/>
    <property type="match status" value="1"/>
</dbReference>
<dbReference type="InterPro" id="IPR001348">
    <property type="entry name" value="ATP_PRibTrfase_HisG"/>
</dbReference>
<feature type="domain" description="Histidine biosynthesis HisG C-terminal" evidence="15">
    <location>
        <begin position="233"/>
        <end position="296"/>
    </location>
</feature>
<dbReference type="SUPFAM" id="SSF54913">
    <property type="entry name" value="GlnB-like"/>
    <property type="match status" value="1"/>
</dbReference>
<comment type="pathway">
    <text evidence="3">Amino-acid biosynthesis; L-histidine biosynthesis; L-histidine from 5-phospho-alpha-D-ribose 1-diphosphate: step 1/9.</text>
</comment>
<protein>
    <recommendedName>
        <fullName evidence="4">ATP phosphoribosyltransferase</fullName>
        <ecNumber evidence="4">2.4.2.17</ecNumber>
    </recommendedName>
</protein>
<organism evidence="16">
    <name type="scientific">hydrothermal vent metagenome</name>
    <dbReference type="NCBI Taxonomy" id="652676"/>
    <lineage>
        <taxon>unclassified sequences</taxon>
        <taxon>metagenomes</taxon>
        <taxon>ecological metagenomes</taxon>
    </lineage>
</organism>
<keyword evidence="7 16" id="KW-0328">Glycosyltransferase</keyword>
<keyword evidence="12" id="KW-0460">Magnesium</keyword>
<gene>
    <name evidence="16" type="ORF">MNBD_NITROSPINAE02-692</name>
</gene>
<dbReference type="GO" id="GO:0000105">
    <property type="term" value="P:L-histidine biosynthetic process"/>
    <property type="evidence" value="ECO:0007669"/>
    <property type="project" value="UniProtKB-UniPathway"/>
</dbReference>
<dbReference type="Gene3D" id="3.30.70.120">
    <property type="match status" value="1"/>
</dbReference>
<dbReference type="NCBIfam" id="TIGR00070">
    <property type="entry name" value="hisG"/>
    <property type="match status" value="1"/>
</dbReference>
<evidence type="ECO:0000256" key="1">
    <source>
        <dbReference type="ARBA" id="ARBA00000915"/>
    </source>
</evidence>
<evidence type="ECO:0000256" key="2">
    <source>
        <dbReference type="ARBA" id="ARBA00004496"/>
    </source>
</evidence>
<evidence type="ECO:0000259" key="14">
    <source>
        <dbReference type="Pfam" id="PF01634"/>
    </source>
</evidence>
<name>A0A3B1C1V5_9ZZZZ</name>
<keyword evidence="8 16" id="KW-0808">Transferase</keyword>
<evidence type="ECO:0000256" key="8">
    <source>
        <dbReference type="ARBA" id="ARBA00022679"/>
    </source>
</evidence>
<proteinExistence type="predicted"/>
<evidence type="ECO:0000313" key="16">
    <source>
        <dbReference type="EMBL" id="VAX22082.1"/>
    </source>
</evidence>
<evidence type="ECO:0000256" key="4">
    <source>
        <dbReference type="ARBA" id="ARBA00011946"/>
    </source>
</evidence>
<evidence type="ECO:0000256" key="12">
    <source>
        <dbReference type="ARBA" id="ARBA00022842"/>
    </source>
</evidence>
<evidence type="ECO:0000256" key="7">
    <source>
        <dbReference type="ARBA" id="ARBA00022676"/>
    </source>
</evidence>
<keyword evidence="9" id="KW-0479">Metal-binding</keyword>
<accession>A0A3B1C1V5</accession>
<feature type="domain" description="ATP phosphoribosyltransferase catalytic" evidence="14">
    <location>
        <begin position="58"/>
        <end position="212"/>
    </location>
</feature>
<dbReference type="EC" id="2.4.2.17" evidence="4"/>
<dbReference type="GO" id="GO:0005524">
    <property type="term" value="F:ATP binding"/>
    <property type="evidence" value="ECO:0007669"/>
    <property type="project" value="UniProtKB-KW"/>
</dbReference>
<dbReference type="InterPro" id="IPR011322">
    <property type="entry name" value="N-reg_PII-like_a/b"/>
</dbReference>
<keyword evidence="10" id="KW-0547">Nucleotide-binding</keyword>
<dbReference type="Gene3D" id="3.40.190.10">
    <property type="entry name" value="Periplasmic binding protein-like II"/>
    <property type="match status" value="2"/>
</dbReference>
<evidence type="ECO:0000259" key="15">
    <source>
        <dbReference type="Pfam" id="PF08029"/>
    </source>
</evidence>
<dbReference type="GO" id="GO:0005737">
    <property type="term" value="C:cytoplasm"/>
    <property type="evidence" value="ECO:0007669"/>
    <property type="project" value="UniProtKB-SubCell"/>
</dbReference>
<evidence type="ECO:0000256" key="13">
    <source>
        <dbReference type="ARBA" id="ARBA00023102"/>
    </source>
</evidence>
<dbReference type="InterPro" id="IPR013820">
    <property type="entry name" value="ATP_PRibTrfase_cat"/>
</dbReference>
<dbReference type="GO" id="GO:0003879">
    <property type="term" value="F:ATP phosphoribosyltransferase activity"/>
    <property type="evidence" value="ECO:0007669"/>
    <property type="project" value="UniProtKB-EC"/>
</dbReference>
<dbReference type="AlphaFoldDB" id="A0A3B1C1V5"/>
<comment type="catalytic activity">
    <reaction evidence="1">
        <text>1-(5-phospho-beta-D-ribosyl)-ATP + diphosphate = 5-phospho-alpha-D-ribose 1-diphosphate + ATP</text>
        <dbReference type="Rhea" id="RHEA:18473"/>
        <dbReference type="ChEBI" id="CHEBI:30616"/>
        <dbReference type="ChEBI" id="CHEBI:33019"/>
        <dbReference type="ChEBI" id="CHEBI:58017"/>
        <dbReference type="ChEBI" id="CHEBI:73183"/>
        <dbReference type="EC" id="2.4.2.17"/>
    </reaction>
</comment>
<evidence type="ECO:0000256" key="10">
    <source>
        <dbReference type="ARBA" id="ARBA00022741"/>
    </source>
</evidence>
<keyword evidence="5" id="KW-0963">Cytoplasm</keyword>
<reference evidence="16" key="1">
    <citation type="submission" date="2018-06" db="EMBL/GenBank/DDBJ databases">
        <authorList>
            <person name="Zhirakovskaya E."/>
        </authorList>
    </citation>
    <scope>NUCLEOTIDE SEQUENCE</scope>
</reference>
<dbReference type="Pfam" id="PF01634">
    <property type="entry name" value="HisG"/>
    <property type="match status" value="1"/>
</dbReference>
<comment type="subcellular location">
    <subcellularLocation>
        <location evidence="2">Cytoplasm</location>
    </subcellularLocation>
</comment>
<evidence type="ECO:0000256" key="9">
    <source>
        <dbReference type="ARBA" id="ARBA00022723"/>
    </source>
</evidence>
<dbReference type="NCBIfam" id="TIGR03455">
    <property type="entry name" value="HisG_C-term"/>
    <property type="match status" value="1"/>
</dbReference>
<dbReference type="PANTHER" id="PTHR21403">
    <property type="entry name" value="ATP PHOSPHORIBOSYLTRANSFERASE ATP-PRTASE"/>
    <property type="match status" value="1"/>
</dbReference>
<evidence type="ECO:0000256" key="5">
    <source>
        <dbReference type="ARBA" id="ARBA00022490"/>
    </source>
</evidence>
<dbReference type="EMBL" id="UOGE01000072">
    <property type="protein sequence ID" value="VAX22082.1"/>
    <property type="molecule type" value="Genomic_DNA"/>
</dbReference>
<keyword evidence="13" id="KW-0368">Histidine biosynthesis</keyword>